<gene>
    <name evidence="1" type="ORF">UFOVP231_37</name>
</gene>
<dbReference type="EMBL" id="LR798279">
    <property type="protein sequence ID" value="CAB5220023.1"/>
    <property type="molecule type" value="Genomic_DNA"/>
</dbReference>
<dbReference type="Pfam" id="PF24175">
    <property type="entry name" value="SU10_adaptor"/>
    <property type="match status" value="1"/>
</dbReference>
<proteinExistence type="predicted"/>
<evidence type="ECO:0000313" key="1">
    <source>
        <dbReference type="EMBL" id="CAB5220023.1"/>
    </source>
</evidence>
<dbReference type="InterPro" id="IPR056209">
    <property type="entry name" value="SU10_adaptor"/>
</dbReference>
<organism evidence="1">
    <name type="scientific">uncultured Caudovirales phage</name>
    <dbReference type="NCBI Taxonomy" id="2100421"/>
    <lineage>
        <taxon>Viruses</taxon>
        <taxon>Duplodnaviria</taxon>
        <taxon>Heunggongvirae</taxon>
        <taxon>Uroviricota</taxon>
        <taxon>Caudoviricetes</taxon>
        <taxon>Peduoviridae</taxon>
        <taxon>Maltschvirus</taxon>
        <taxon>Maltschvirus maltsch</taxon>
    </lineage>
</organism>
<protein>
    <submittedName>
        <fullName evidence="1">Uncharacterized protein</fullName>
    </submittedName>
</protein>
<sequence length="254" mass="27730">MTQGLSYDGLVTGTNSYKTQIATMAVVDEADPAYLTILPQMITYAENRMYRDLDFLFTSVASTSYSLAVGSRQISVPTSQFVVPEQINVITPAGTTNPDSGTRNPLLASTREYLDAVFGVASSTGLPQYFAPFGGNANSNWTFLVGPYPDDAYTVEIVGTYRPNSLGDGNNGTTTTTFISLYLPDIFIMASMIYISAYQRNFGRLNDDPQMAITYESQYQVLLKGAMTEEYRKKMEGAAWSSKSMSPVAAPTRG</sequence>
<accession>A0A6J7WY91</accession>
<name>A0A6J7WY91_9CAUD</name>
<reference evidence="1" key="1">
    <citation type="submission" date="2020-05" db="EMBL/GenBank/DDBJ databases">
        <authorList>
            <person name="Chiriac C."/>
            <person name="Salcher M."/>
            <person name="Ghai R."/>
            <person name="Kavagutti S V."/>
        </authorList>
    </citation>
    <scope>NUCLEOTIDE SEQUENCE</scope>
</reference>